<keyword evidence="4 10" id="KW-0288">FMN</keyword>
<evidence type="ECO:0000256" key="2">
    <source>
        <dbReference type="ARBA" id="ARBA00022553"/>
    </source>
</evidence>
<dbReference type="PANTHER" id="PTHR30578">
    <property type="entry name" value="ELECTRON TRANSPORT COMPLEX PROTEIN RNFD"/>
    <property type="match status" value="1"/>
</dbReference>
<dbReference type="NCBIfam" id="TIGR01946">
    <property type="entry name" value="rnfD"/>
    <property type="match status" value="1"/>
</dbReference>
<gene>
    <name evidence="10" type="primary">rnfD</name>
    <name evidence="11" type="ORF">ACFOW7_15890</name>
</gene>
<dbReference type="InterPro" id="IPR011303">
    <property type="entry name" value="RnfD_bac"/>
</dbReference>
<evidence type="ECO:0000256" key="5">
    <source>
        <dbReference type="ARBA" id="ARBA00022692"/>
    </source>
</evidence>
<feature type="transmembrane region" description="Helical" evidence="10">
    <location>
        <begin position="38"/>
        <end position="59"/>
    </location>
</feature>
<evidence type="ECO:0000256" key="8">
    <source>
        <dbReference type="ARBA" id="ARBA00022989"/>
    </source>
</evidence>
<keyword evidence="6 10" id="KW-1278">Translocase</keyword>
<dbReference type="PANTHER" id="PTHR30578:SF0">
    <property type="entry name" value="ION-TRANSLOCATING OXIDOREDUCTASE COMPLEX SUBUNIT D"/>
    <property type="match status" value="1"/>
</dbReference>
<evidence type="ECO:0000256" key="1">
    <source>
        <dbReference type="ARBA" id="ARBA00022448"/>
    </source>
</evidence>
<protein>
    <recommendedName>
        <fullName evidence="10">Ion-translocating oxidoreductase complex subunit D</fullName>
        <ecNumber evidence="10">7.-.-.-</ecNumber>
    </recommendedName>
    <alternativeName>
        <fullName evidence="10">Rnf electron transport complex subunit D</fullName>
    </alternativeName>
</protein>
<keyword evidence="12" id="KW-1185">Reference proteome</keyword>
<keyword evidence="7 10" id="KW-0249">Electron transport</keyword>
<feature type="transmembrane region" description="Helical" evidence="10">
    <location>
        <begin position="187"/>
        <end position="204"/>
    </location>
</feature>
<comment type="caution">
    <text evidence="11">The sequence shown here is derived from an EMBL/GenBank/DDBJ whole genome shotgun (WGS) entry which is preliminary data.</text>
</comment>
<dbReference type="EMBL" id="JBHSBU010000001">
    <property type="protein sequence ID" value="MFC4160823.1"/>
    <property type="molecule type" value="Genomic_DNA"/>
</dbReference>
<keyword evidence="2 10" id="KW-0597">Phosphoprotein</keyword>
<keyword evidence="1 10" id="KW-0813">Transport</keyword>
<evidence type="ECO:0000313" key="12">
    <source>
        <dbReference type="Proteomes" id="UP001595791"/>
    </source>
</evidence>
<feature type="transmembrane region" description="Helical" evidence="10">
    <location>
        <begin position="66"/>
        <end position="84"/>
    </location>
</feature>
<feature type="transmembrane region" description="Helical" evidence="10">
    <location>
        <begin position="265"/>
        <end position="283"/>
    </location>
</feature>
<evidence type="ECO:0000256" key="10">
    <source>
        <dbReference type="HAMAP-Rule" id="MF_00462"/>
    </source>
</evidence>
<reference evidence="12" key="1">
    <citation type="journal article" date="2019" name="Int. J. Syst. Evol. Microbiol.">
        <title>The Global Catalogue of Microorganisms (GCM) 10K type strain sequencing project: providing services to taxonomists for standard genome sequencing and annotation.</title>
        <authorList>
            <consortium name="The Broad Institute Genomics Platform"/>
            <consortium name="The Broad Institute Genome Sequencing Center for Infectious Disease"/>
            <person name="Wu L."/>
            <person name="Ma J."/>
        </authorList>
    </citation>
    <scope>NUCLEOTIDE SEQUENCE [LARGE SCALE GENOMIC DNA]</scope>
    <source>
        <strain evidence="12">LMG 29894</strain>
    </source>
</reference>
<keyword evidence="3 10" id="KW-0285">Flavoprotein</keyword>
<comment type="subunit">
    <text evidence="10">The complex is composed of six subunits: RnfA, RnfB, RnfC, RnfD, RnfE and RnfG.</text>
</comment>
<evidence type="ECO:0000256" key="3">
    <source>
        <dbReference type="ARBA" id="ARBA00022630"/>
    </source>
</evidence>
<comment type="subcellular location">
    <subcellularLocation>
        <location evidence="10">Cell inner membrane</location>
        <topology evidence="10">Multi-pass membrane protein</topology>
    </subcellularLocation>
</comment>
<proteinExistence type="inferred from homology"/>
<comment type="similarity">
    <text evidence="10">Belongs to the NqrB/RnfD family.</text>
</comment>
<dbReference type="InterPro" id="IPR004338">
    <property type="entry name" value="NqrB/RnfD"/>
</dbReference>
<accession>A0ABV8MUP2</accession>
<evidence type="ECO:0000256" key="7">
    <source>
        <dbReference type="ARBA" id="ARBA00022982"/>
    </source>
</evidence>
<sequence>MNAPHLTRPVRVPVLMLKVWLALLPGIAAQTWLMGIGVPTQILIATVSALGFEAAMLALRGQPIKVNLLDGSAVLSAALLALALPPALPWWLTVIGSFFAMVVAKQLFGGLGNNLFNPAMVGFATLLVCFPAQMAQWPAQAPEVQATWQAIFGLSPFDAIASATPLDHFRTLSRQGLPFDATTDPRFAWVALAYLLGGLYLLAIRLVPWQLPLAFLGGLAASAALGQLVGQTASPLFHLAAGSTMLGAFFIVTDPVTAPSTPRGRLIFAALAGVLTWVIRSFGNYPDGVAFAVLIMNITVPLLDQLTRPAAFGHKGRP</sequence>
<evidence type="ECO:0000256" key="9">
    <source>
        <dbReference type="ARBA" id="ARBA00023136"/>
    </source>
</evidence>
<keyword evidence="5 10" id="KW-0812">Transmembrane</keyword>
<name>A0ABV8MUP2_9NEIS</name>
<dbReference type="Pfam" id="PF03116">
    <property type="entry name" value="NQR2_RnfD_RnfE"/>
    <property type="match status" value="1"/>
</dbReference>
<dbReference type="EC" id="7.-.-.-" evidence="10"/>
<feature type="modified residue" description="FMN phosphoryl threonine" evidence="10">
    <location>
        <position position="164"/>
    </location>
</feature>
<dbReference type="RefSeq" id="WP_378166073.1">
    <property type="nucleotide sequence ID" value="NZ_JBHSBU010000001.1"/>
</dbReference>
<evidence type="ECO:0000313" key="11">
    <source>
        <dbReference type="EMBL" id="MFC4160823.1"/>
    </source>
</evidence>
<keyword evidence="10" id="KW-1003">Cell membrane</keyword>
<dbReference type="Proteomes" id="UP001595791">
    <property type="component" value="Unassembled WGS sequence"/>
</dbReference>
<keyword evidence="9 10" id="KW-0472">Membrane</keyword>
<organism evidence="11 12">
    <name type="scientific">Chitinimonas lacunae</name>
    <dbReference type="NCBI Taxonomy" id="1963018"/>
    <lineage>
        <taxon>Bacteria</taxon>
        <taxon>Pseudomonadati</taxon>
        <taxon>Pseudomonadota</taxon>
        <taxon>Betaproteobacteria</taxon>
        <taxon>Neisseriales</taxon>
        <taxon>Chitinibacteraceae</taxon>
        <taxon>Chitinimonas</taxon>
    </lineage>
</organism>
<keyword evidence="8 10" id="KW-1133">Transmembrane helix</keyword>
<keyword evidence="10" id="KW-0997">Cell inner membrane</keyword>
<evidence type="ECO:0000256" key="4">
    <source>
        <dbReference type="ARBA" id="ARBA00022643"/>
    </source>
</evidence>
<dbReference type="HAMAP" id="MF_00462">
    <property type="entry name" value="RsxD_RnfD"/>
    <property type="match status" value="1"/>
</dbReference>
<comment type="function">
    <text evidence="10">Part of a membrane-bound complex that couples electron transfer with translocation of ions across the membrane.</text>
</comment>
<evidence type="ECO:0000256" key="6">
    <source>
        <dbReference type="ARBA" id="ARBA00022967"/>
    </source>
</evidence>
<feature type="transmembrane region" description="Helical" evidence="10">
    <location>
        <begin position="236"/>
        <end position="253"/>
    </location>
</feature>
<feature type="transmembrane region" description="Helical" evidence="10">
    <location>
        <begin position="115"/>
        <end position="134"/>
    </location>
</feature>
<feature type="transmembrane region" description="Helical" evidence="10">
    <location>
        <begin position="12"/>
        <end position="32"/>
    </location>
</feature>
<comment type="cofactor">
    <cofactor evidence="10">
        <name>FMN</name>
        <dbReference type="ChEBI" id="CHEBI:58210"/>
    </cofactor>
</comment>